<keyword evidence="9" id="KW-1185">Reference proteome</keyword>
<dbReference type="AlphaFoldDB" id="A0A6J1PK54"/>
<dbReference type="GO" id="GO:0048471">
    <property type="term" value="C:perinuclear region of cytoplasm"/>
    <property type="evidence" value="ECO:0007669"/>
    <property type="project" value="UniProtKB-SubCell"/>
</dbReference>
<name>A0A6J1PK54_9HYME</name>
<evidence type="ECO:0000256" key="7">
    <source>
        <dbReference type="PROSITE-ProRule" id="PRU00339"/>
    </source>
</evidence>
<keyword evidence="5" id="KW-0221">Differentiation</keyword>
<feature type="domain" description="UNC-45/Cro1/She4 central" evidence="8">
    <location>
        <begin position="307"/>
        <end position="498"/>
    </location>
</feature>
<accession>A0A6J1PK54</accession>
<dbReference type="PANTHER" id="PTHR45994:SF1">
    <property type="entry name" value="FI21225P1"/>
    <property type="match status" value="1"/>
</dbReference>
<dbReference type="Pfam" id="PF00515">
    <property type="entry name" value="TPR_1"/>
    <property type="match status" value="1"/>
</dbReference>
<dbReference type="GeneID" id="112453451"/>
<dbReference type="OrthoDB" id="199930at2759"/>
<feature type="repeat" description="TPR" evidence="7">
    <location>
        <begin position="8"/>
        <end position="41"/>
    </location>
</feature>
<evidence type="ECO:0000256" key="1">
    <source>
        <dbReference type="ARBA" id="ARBA00004556"/>
    </source>
</evidence>
<dbReference type="Proteomes" id="UP000504618">
    <property type="component" value="Unplaced"/>
</dbReference>
<reference evidence="10" key="1">
    <citation type="submission" date="2025-08" db="UniProtKB">
        <authorList>
            <consortium name="RefSeq"/>
        </authorList>
    </citation>
    <scope>IDENTIFICATION</scope>
    <source>
        <tissue evidence="10">Whole body</tissue>
    </source>
</reference>
<dbReference type="GO" id="GO:0007517">
    <property type="term" value="P:muscle organ development"/>
    <property type="evidence" value="ECO:0007669"/>
    <property type="project" value="UniProtKB-KW"/>
</dbReference>
<evidence type="ECO:0000256" key="3">
    <source>
        <dbReference type="ARBA" id="ARBA00022490"/>
    </source>
</evidence>
<organism evidence="9 10">
    <name type="scientific">Temnothorax curvispinosus</name>
    <dbReference type="NCBI Taxonomy" id="300111"/>
    <lineage>
        <taxon>Eukaryota</taxon>
        <taxon>Metazoa</taxon>
        <taxon>Ecdysozoa</taxon>
        <taxon>Arthropoda</taxon>
        <taxon>Hexapoda</taxon>
        <taxon>Insecta</taxon>
        <taxon>Pterygota</taxon>
        <taxon>Neoptera</taxon>
        <taxon>Endopterygota</taxon>
        <taxon>Hymenoptera</taxon>
        <taxon>Apocrita</taxon>
        <taxon>Aculeata</taxon>
        <taxon>Formicoidea</taxon>
        <taxon>Formicidae</taxon>
        <taxon>Myrmicinae</taxon>
        <taxon>Temnothorax</taxon>
    </lineage>
</organism>
<gene>
    <name evidence="10" type="primary">LOC112453451</name>
</gene>
<dbReference type="SUPFAM" id="SSF48452">
    <property type="entry name" value="TPR-like"/>
    <property type="match status" value="1"/>
</dbReference>
<dbReference type="Pfam" id="PF11701">
    <property type="entry name" value="UNC45-central"/>
    <property type="match status" value="1"/>
</dbReference>
<keyword evidence="3" id="KW-0963">Cytoplasm</keyword>
<dbReference type="GO" id="GO:0030154">
    <property type="term" value="P:cell differentiation"/>
    <property type="evidence" value="ECO:0007669"/>
    <property type="project" value="UniProtKB-KW"/>
</dbReference>
<keyword evidence="2" id="KW-0217">Developmental protein</keyword>
<dbReference type="InterPro" id="IPR011989">
    <property type="entry name" value="ARM-like"/>
</dbReference>
<protein>
    <submittedName>
        <fullName evidence="10">Protein unc-45 homolog B-like</fullName>
    </submittedName>
</protein>
<dbReference type="InterPro" id="IPR024660">
    <property type="entry name" value="UCS_central_dom"/>
</dbReference>
<dbReference type="PROSITE" id="PS50005">
    <property type="entry name" value="TPR"/>
    <property type="match status" value="2"/>
</dbReference>
<dbReference type="PANTHER" id="PTHR45994">
    <property type="entry name" value="FI21225P1"/>
    <property type="match status" value="1"/>
</dbReference>
<evidence type="ECO:0000313" key="9">
    <source>
        <dbReference type="Proteomes" id="UP000504618"/>
    </source>
</evidence>
<dbReference type="Gene3D" id="1.25.10.10">
    <property type="entry name" value="Leucine-rich Repeat Variant"/>
    <property type="match status" value="2"/>
</dbReference>
<dbReference type="InterPro" id="IPR011990">
    <property type="entry name" value="TPR-like_helical_dom_sf"/>
</dbReference>
<evidence type="ECO:0000256" key="6">
    <source>
        <dbReference type="ARBA" id="ARBA00023186"/>
    </source>
</evidence>
<dbReference type="SMART" id="SM00028">
    <property type="entry name" value="TPR"/>
    <property type="match status" value="2"/>
</dbReference>
<dbReference type="InterPro" id="IPR019734">
    <property type="entry name" value="TPR_rpt"/>
</dbReference>
<keyword evidence="6" id="KW-0143">Chaperone</keyword>
<evidence type="ECO:0000256" key="4">
    <source>
        <dbReference type="ARBA" id="ARBA00022541"/>
    </source>
</evidence>
<keyword evidence="7" id="KW-0802">TPR repeat</keyword>
<proteinExistence type="predicted"/>
<dbReference type="SUPFAM" id="SSF48371">
    <property type="entry name" value="ARM repeat"/>
    <property type="match status" value="2"/>
</dbReference>
<evidence type="ECO:0000256" key="5">
    <source>
        <dbReference type="ARBA" id="ARBA00022782"/>
    </source>
</evidence>
<evidence type="ECO:0000256" key="2">
    <source>
        <dbReference type="ARBA" id="ARBA00022473"/>
    </source>
</evidence>
<feature type="repeat" description="TPR" evidence="7">
    <location>
        <begin position="45"/>
        <end position="78"/>
    </location>
</feature>
<evidence type="ECO:0000313" key="10">
    <source>
        <dbReference type="RefSeq" id="XP_024870007.1"/>
    </source>
</evidence>
<sequence length="949" mass="108717">MAELDMAAQKWNEEGDKEFNNGNWSEALSHYTKAIELATDDAEKGLYYDNRAAAYFEQGNYDEAIEDCNSVLKIFPNVPVTLFRRFLSLTELERFEEAFEKNENETIISSYSNDTSCSNDTSDSNDSPHLYIPLQFREISDKYIKEKVSQIMDLAFNVSADQEKRENAVITLLRLTRWRTDAYEFFIKKVGKDDEVICSAIRIVAELCKNNVSRTNCKSTMINVVLPWCLMDIMNSKSTERVNASQYCLQIILNTYSGMNDEPDSKPDEVLCEMHEEIIDKYLSSLLDKIENETTTGIARDALIEFITRNIHYTALNWAKKLIEFDGLLTLMEVASQCQSEYCNSLDITSSTQTITSVCLTKIDENLDENDKKRFFNIINKFIRKNLNSTDVECHVNAIVAMITLTFGPFNVANTFITEDGFDMIIVKFWNENDLLLQKVICEFIYVGVTKYDEFIMFIRESLPILEKLFYSEDPSNLDNLTSFKSIQVRAFVNICKMSKFEEIKYFRAACMFVDDEVRIFVWLEICGQFLISPQRDMRKWAVAGLSYLTFNPVVKNTLIEDRQAVEAIIEFAKTENQSILYQVDILLVNLCSAYDKEDLIIEKKTFVDRFYLKELIQVADNNVRERQRVLAHAGVTSALVSLAKTGSENSKELIARVFHAICSRQELRKIVIQEGGTEALLLLALNGTDKGKIDATRALVYLALTTSPEVAFPGQIITEVVQPISHLLNPERSINERCDALTALCNLASVNNSIREHIFKTKYEKIERCMRDNDNQLKRTSIQLTNNLVSCRKVAFQLVEQRSDQLRESMMSSMVDDTNENIIYTKKELAGMFVTLTAASEEACKKLIGWDFWLIYLRFLLNDRHNDLQHKGTEITLNMMKSAKDVAVKLMEMDTIMEQVKALSKNDTMQNKEIKKLASLVLEAVAEWDNIEGNVEGNKSSDSTDNTD</sequence>
<comment type="subcellular location">
    <subcellularLocation>
        <location evidence="1">Cytoplasm</location>
        <location evidence="1">Perinuclear region</location>
    </subcellularLocation>
</comment>
<evidence type="ECO:0000259" key="8">
    <source>
        <dbReference type="Pfam" id="PF11701"/>
    </source>
</evidence>
<dbReference type="InterPro" id="IPR016024">
    <property type="entry name" value="ARM-type_fold"/>
</dbReference>
<keyword evidence="4" id="KW-0517">Myogenesis</keyword>
<dbReference type="RefSeq" id="XP_024870007.1">
    <property type="nucleotide sequence ID" value="XM_025014239.1"/>
</dbReference>
<dbReference type="Gene3D" id="1.25.40.10">
    <property type="entry name" value="Tetratricopeptide repeat domain"/>
    <property type="match status" value="1"/>
</dbReference>
<dbReference type="GO" id="GO:0051879">
    <property type="term" value="F:Hsp90 protein binding"/>
    <property type="evidence" value="ECO:0007669"/>
    <property type="project" value="TreeGrafter"/>
</dbReference>